<proteinExistence type="predicted"/>
<dbReference type="EMBL" id="MU853765">
    <property type="protein sequence ID" value="KAK3943583.1"/>
    <property type="molecule type" value="Genomic_DNA"/>
</dbReference>
<evidence type="ECO:0000256" key="1">
    <source>
        <dbReference type="SAM" id="MobiDB-lite"/>
    </source>
</evidence>
<comment type="caution">
    <text evidence="2">The sequence shown here is derived from an EMBL/GenBank/DDBJ whole genome shotgun (WGS) entry which is preliminary data.</text>
</comment>
<dbReference type="AlphaFoldDB" id="A0AAN6NG83"/>
<evidence type="ECO:0000313" key="2">
    <source>
        <dbReference type="EMBL" id="KAK3943583.1"/>
    </source>
</evidence>
<name>A0AAN6NG83_9PEZI</name>
<protein>
    <submittedName>
        <fullName evidence="2">Uncharacterized protein</fullName>
    </submittedName>
</protein>
<reference evidence="3" key="1">
    <citation type="journal article" date="2023" name="Mol. Phylogenet. Evol.">
        <title>Genome-scale phylogeny and comparative genomics of the fungal order Sordariales.</title>
        <authorList>
            <person name="Hensen N."/>
            <person name="Bonometti L."/>
            <person name="Westerberg I."/>
            <person name="Brannstrom I.O."/>
            <person name="Guillou S."/>
            <person name="Cros-Aarteil S."/>
            <person name="Calhoun S."/>
            <person name="Haridas S."/>
            <person name="Kuo A."/>
            <person name="Mondo S."/>
            <person name="Pangilinan J."/>
            <person name="Riley R."/>
            <person name="LaButti K."/>
            <person name="Andreopoulos B."/>
            <person name="Lipzen A."/>
            <person name="Chen C."/>
            <person name="Yan M."/>
            <person name="Daum C."/>
            <person name="Ng V."/>
            <person name="Clum A."/>
            <person name="Steindorff A."/>
            <person name="Ohm R.A."/>
            <person name="Martin F."/>
            <person name="Silar P."/>
            <person name="Natvig D.O."/>
            <person name="Lalanne C."/>
            <person name="Gautier V."/>
            <person name="Ament-Velasquez S.L."/>
            <person name="Kruys A."/>
            <person name="Hutchinson M.I."/>
            <person name="Powell A.J."/>
            <person name="Barry K."/>
            <person name="Miller A.N."/>
            <person name="Grigoriev I.V."/>
            <person name="Debuchy R."/>
            <person name="Gladieux P."/>
            <person name="Hiltunen Thoren M."/>
            <person name="Johannesson H."/>
        </authorList>
    </citation>
    <scope>NUCLEOTIDE SEQUENCE [LARGE SCALE GENOMIC DNA]</scope>
    <source>
        <strain evidence="3">CBS 340.73</strain>
    </source>
</reference>
<keyword evidence="3" id="KW-1185">Reference proteome</keyword>
<sequence length="262" mass="28265">MPWIVGCGHQCRVDQVTCMIVGEESRGNGWQILGAASAALVAVAQAAAAIAPMAPTPAVKATPPPINEEEAASGSKRLVRSGPPRIVPCATCVSRLNGHTCPLGMHHMPASESPRRLTPAVLAAPALSVVSVVCNVRLSHLLVPLHLDIVGSRLRLRWSAPVPGRAFEPVEALQKLGVNWDDDAQSEECRVCGGVYTPRVMPALFDSGDLGSWYEERKNCAKPRMIESYYRGLTDLTAFQKMKKEALPCQTYLLESSLFTLN</sequence>
<accession>A0AAN6NG83</accession>
<gene>
    <name evidence="2" type="ORF">QBC46DRAFT_420041</name>
</gene>
<evidence type="ECO:0000313" key="3">
    <source>
        <dbReference type="Proteomes" id="UP001303473"/>
    </source>
</evidence>
<dbReference type="Proteomes" id="UP001303473">
    <property type="component" value="Unassembled WGS sequence"/>
</dbReference>
<organism evidence="2 3">
    <name type="scientific">Diplogelasinospora grovesii</name>
    <dbReference type="NCBI Taxonomy" id="303347"/>
    <lineage>
        <taxon>Eukaryota</taxon>
        <taxon>Fungi</taxon>
        <taxon>Dikarya</taxon>
        <taxon>Ascomycota</taxon>
        <taxon>Pezizomycotina</taxon>
        <taxon>Sordariomycetes</taxon>
        <taxon>Sordariomycetidae</taxon>
        <taxon>Sordariales</taxon>
        <taxon>Diplogelasinosporaceae</taxon>
        <taxon>Diplogelasinospora</taxon>
    </lineage>
</organism>
<feature type="region of interest" description="Disordered" evidence="1">
    <location>
        <begin position="57"/>
        <end position="79"/>
    </location>
</feature>